<comment type="caution">
    <text evidence="1">The sequence shown here is derived from an EMBL/GenBank/DDBJ whole genome shotgun (WGS) entry which is preliminary data.</text>
</comment>
<dbReference type="OrthoDB" id="242474at2157"/>
<evidence type="ECO:0000313" key="2">
    <source>
        <dbReference type="Proteomes" id="UP000037747"/>
    </source>
</evidence>
<dbReference type="STRING" id="1765655.AMR74_11710"/>
<protein>
    <submittedName>
        <fullName evidence="1">Uncharacterized protein</fullName>
    </submittedName>
</protein>
<gene>
    <name evidence="1" type="ORF">AMR74_11710</name>
</gene>
<keyword evidence="2" id="KW-1185">Reference proteome</keyword>
<evidence type="ECO:0000313" key="1">
    <source>
        <dbReference type="EMBL" id="KOX96193.1"/>
    </source>
</evidence>
<name>A0A0N0BR20_9EURY</name>
<organism evidence="1 2">
    <name type="scientific">Halorubrum tropicale</name>
    <dbReference type="NCBI Taxonomy" id="1765655"/>
    <lineage>
        <taxon>Archaea</taxon>
        <taxon>Methanobacteriati</taxon>
        <taxon>Methanobacteriota</taxon>
        <taxon>Stenosarchaea group</taxon>
        <taxon>Halobacteria</taxon>
        <taxon>Halobacteriales</taxon>
        <taxon>Haloferacaceae</taxon>
        <taxon>Halorubrum</taxon>
    </lineage>
</organism>
<proteinExistence type="predicted"/>
<accession>A0A0N0BR20</accession>
<dbReference type="EMBL" id="LIST01000004">
    <property type="protein sequence ID" value="KOX96193.1"/>
    <property type="molecule type" value="Genomic_DNA"/>
</dbReference>
<dbReference type="Proteomes" id="UP000037747">
    <property type="component" value="Unassembled WGS sequence"/>
</dbReference>
<dbReference type="PATRIC" id="fig|1705389.3.peg.3886"/>
<dbReference type="AlphaFoldDB" id="A0A0N0BR20"/>
<sequence length="233" mass="24280">MRPRALPLLVALLLCATAAVAVPAVDARAPPTPVCGVCDLDRTAPSGERVVAGESELTVTIHANGSTTWRARADLAAGADALAANDSLRRAVAAEAARDGVAEPRDLSARLDGETLVVDYRDPNATERHLGVTVFTPLTPASPSTPFVVGGEGARYLAADRLTVRGEPGWTVRGDAPERESDTELVWSPRDAARDDAGRAPFDVDRDPVAVEAGAVLPGPRAWIARLLAGDGL</sequence>
<dbReference type="RefSeq" id="WP_053772237.1">
    <property type="nucleotide sequence ID" value="NZ_LIST01000004.1"/>
</dbReference>
<reference evidence="1 2" key="1">
    <citation type="submission" date="2015-08" db="EMBL/GenBank/DDBJ databases">
        <title>Genomes of Isolates from Cabo Rojo, PR.</title>
        <authorList>
            <person name="Sanchez-Nieves R.L."/>
            <person name="Montalvo-Rodriguez R."/>
        </authorList>
    </citation>
    <scope>NUCLEOTIDE SEQUENCE [LARGE SCALE GENOMIC DNA]</scope>
    <source>
        <strain evidence="1 2">5</strain>
    </source>
</reference>